<feature type="domain" description="Ribbon-helix-helix" evidence="1">
    <location>
        <begin position="3"/>
        <end position="66"/>
    </location>
</feature>
<keyword evidence="3" id="KW-1185">Reference proteome</keyword>
<dbReference type="Proteomes" id="UP001549164">
    <property type="component" value="Unassembled WGS sequence"/>
</dbReference>
<dbReference type="Pfam" id="PF13467">
    <property type="entry name" value="RHH_4"/>
    <property type="match status" value="1"/>
</dbReference>
<evidence type="ECO:0000313" key="2">
    <source>
        <dbReference type="EMBL" id="MET3599908.1"/>
    </source>
</evidence>
<gene>
    <name evidence="2" type="ORF">ABID12_001848</name>
</gene>
<comment type="caution">
    <text evidence="2">The sequence shown here is derived from an EMBL/GenBank/DDBJ whole genome shotgun (WGS) entry which is preliminary data.</text>
</comment>
<proteinExistence type="predicted"/>
<organism evidence="2 3">
    <name type="scientific">Martelella mangrovi</name>
    <dbReference type="NCBI Taxonomy" id="1397477"/>
    <lineage>
        <taxon>Bacteria</taxon>
        <taxon>Pseudomonadati</taxon>
        <taxon>Pseudomonadota</taxon>
        <taxon>Alphaproteobacteria</taxon>
        <taxon>Hyphomicrobiales</taxon>
        <taxon>Aurantimonadaceae</taxon>
        <taxon>Martelella</taxon>
    </lineage>
</organism>
<dbReference type="GO" id="GO:0003677">
    <property type="term" value="F:DNA binding"/>
    <property type="evidence" value="ECO:0007669"/>
    <property type="project" value="UniProtKB-KW"/>
</dbReference>
<dbReference type="RefSeq" id="WP_106311107.1">
    <property type="nucleotide sequence ID" value="NZ_JBEPLY010000005.1"/>
</dbReference>
<sequence length="72" mass="7954">MIRKRSVSLHGHRTSLSLEDAFFSEIHDIAGERGVSLAALLSEIDDTRAPDVNLSSAVRLFVLDHLKARSQP</sequence>
<evidence type="ECO:0000259" key="1">
    <source>
        <dbReference type="Pfam" id="PF13467"/>
    </source>
</evidence>
<dbReference type="EMBL" id="JBEPLY010000005">
    <property type="protein sequence ID" value="MET3599908.1"/>
    <property type="molecule type" value="Genomic_DNA"/>
</dbReference>
<dbReference type="Gene3D" id="1.10.3990.20">
    <property type="entry name" value="protein bp1543"/>
    <property type="match status" value="1"/>
</dbReference>
<name>A0ABV2IAG6_9HYPH</name>
<accession>A0ABV2IAG6</accession>
<reference evidence="2 3" key="1">
    <citation type="submission" date="2024-06" db="EMBL/GenBank/DDBJ databases">
        <title>Genomic Encyclopedia of Type Strains, Phase IV (KMG-IV): sequencing the most valuable type-strain genomes for metagenomic binning, comparative biology and taxonomic classification.</title>
        <authorList>
            <person name="Goeker M."/>
        </authorList>
    </citation>
    <scope>NUCLEOTIDE SEQUENCE [LARGE SCALE GENOMIC DNA]</scope>
    <source>
        <strain evidence="2 3">DSM 28102</strain>
    </source>
</reference>
<keyword evidence="2" id="KW-0238">DNA-binding</keyword>
<evidence type="ECO:0000313" key="3">
    <source>
        <dbReference type="Proteomes" id="UP001549164"/>
    </source>
</evidence>
<protein>
    <submittedName>
        <fullName evidence="2">DNA-binding ribbon-helix-helix protein</fullName>
    </submittedName>
</protein>
<dbReference type="InterPro" id="IPR038268">
    <property type="entry name" value="RHH_sf"/>
</dbReference>
<dbReference type="InterPro" id="IPR027373">
    <property type="entry name" value="RHH_dom"/>
</dbReference>